<dbReference type="AlphaFoldDB" id="A0A0D6MPD2"/>
<proteinExistence type="inferred from homology"/>
<dbReference type="STRING" id="1231623.Tasa_048_182"/>
<evidence type="ECO:0000313" key="6">
    <source>
        <dbReference type="EMBL" id="GAN55557.1"/>
    </source>
</evidence>
<dbReference type="Pfam" id="PF02631">
    <property type="entry name" value="RecX_HTH2"/>
    <property type="match status" value="1"/>
</dbReference>
<keyword evidence="4" id="KW-0963">Cytoplasm</keyword>
<evidence type="ECO:0000313" key="7">
    <source>
        <dbReference type="Proteomes" id="UP000032679"/>
    </source>
</evidence>
<evidence type="ECO:0000256" key="1">
    <source>
        <dbReference type="ARBA" id="ARBA00004496"/>
    </source>
</evidence>
<protein>
    <recommendedName>
        <fullName evidence="3">Regulatory protein RecX</fullName>
    </recommendedName>
</protein>
<organism evidence="6 7">
    <name type="scientific">Tanticharoenia sakaeratensis NBRC 103193</name>
    <dbReference type="NCBI Taxonomy" id="1231623"/>
    <lineage>
        <taxon>Bacteria</taxon>
        <taxon>Pseudomonadati</taxon>
        <taxon>Pseudomonadota</taxon>
        <taxon>Alphaproteobacteria</taxon>
        <taxon>Acetobacterales</taxon>
        <taxon>Acetobacteraceae</taxon>
        <taxon>Tanticharoenia</taxon>
    </lineage>
</organism>
<gene>
    <name evidence="6" type="ORF">Tasa_048_182</name>
</gene>
<comment type="similarity">
    <text evidence="2">Belongs to the RecX family.</text>
</comment>
<accession>A0A0D6MPD2</accession>
<comment type="caution">
    <text evidence="6">The sequence shown here is derived from an EMBL/GenBank/DDBJ whole genome shotgun (WGS) entry which is preliminary data.</text>
</comment>
<dbReference type="GO" id="GO:0005737">
    <property type="term" value="C:cytoplasm"/>
    <property type="evidence" value="ECO:0007669"/>
    <property type="project" value="UniProtKB-SubCell"/>
</dbReference>
<evidence type="ECO:0000259" key="5">
    <source>
        <dbReference type="Pfam" id="PF02631"/>
    </source>
</evidence>
<dbReference type="Proteomes" id="UP000032679">
    <property type="component" value="Unassembled WGS sequence"/>
</dbReference>
<evidence type="ECO:0000256" key="4">
    <source>
        <dbReference type="ARBA" id="ARBA00022490"/>
    </source>
</evidence>
<sequence>MREAALAHLARFATTRQGLEAVLNRRLLSWGRRAARAGMDDETIASAIAVVRPSITQIAVDMITLGALDDRAFAESRARGLTRSGRSRRGVAAHLAQRGVEADIAVEALDEALGERGDAAGADAELGAALVLARKRRLGPWVRADAPDVDAAGRMKILAIFARAGFSRDVAEAALSMDADEAEARIIALRSA</sequence>
<evidence type="ECO:0000256" key="3">
    <source>
        <dbReference type="ARBA" id="ARBA00018111"/>
    </source>
</evidence>
<dbReference type="InterPro" id="IPR053924">
    <property type="entry name" value="RecX_HTH_2nd"/>
</dbReference>
<feature type="domain" description="RecX second three-helical" evidence="5">
    <location>
        <begin position="69"/>
        <end position="109"/>
    </location>
</feature>
<keyword evidence="7" id="KW-1185">Reference proteome</keyword>
<evidence type="ECO:0000256" key="2">
    <source>
        <dbReference type="ARBA" id="ARBA00009695"/>
    </source>
</evidence>
<dbReference type="Gene3D" id="1.10.10.10">
    <property type="entry name" value="Winged helix-like DNA-binding domain superfamily/Winged helix DNA-binding domain"/>
    <property type="match status" value="1"/>
</dbReference>
<name>A0A0D6MPD2_9PROT</name>
<comment type="subcellular location">
    <subcellularLocation>
        <location evidence="1">Cytoplasm</location>
    </subcellularLocation>
</comment>
<dbReference type="InterPro" id="IPR036388">
    <property type="entry name" value="WH-like_DNA-bd_sf"/>
</dbReference>
<dbReference type="EMBL" id="BALE01000048">
    <property type="protein sequence ID" value="GAN55557.1"/>
    <property type="molecule type" value="Genomic_DNA"/>
</dbReference>
<reference evidence="6 7" key="1">
    <citation type="submission" date="2012-10" db="EMBL/GenBank/DDBJ databases">
        <title>Genome sequencing of Tanticharoenia sakaeratensis NBRC 103193.</title>
        <authorList>
            <person name="Azuma Y."/>
            <person name="Hadano H."/>
            <person name="Hirakawa H."/>
            <person name="Matsushita K."/>
        </authorList>
    </citation>
    <scope>NUCLEOTIDE SEQUENCE [LARGE SCALE GENOMIC DNA]</scope>
    <source>
        <strain evidence="6 7">NBRC 103193</strain>
    </source>
</reference>